<proteinExistence type="predicted"/>
<evidence type="ECO:0000313" key="2">
    <source>
        <dbReference type="EMBL" id="MEQ2185376.1"/>
    </source>
</evidence>
<feature type="region of interest" description="Disordered" evidence="1">
    <location>
        <begin position="50"/>
        <end position="115"/>
    </location>
</feature>
<evidence type="ECO:0000313" key="3">
    <source>
        <dbReference type="Proteomes" id="UP001476798"/>
    </source>
</evidence>
<sequence>AENKRKSKHAGKSLNPEWNQTVIYKNIHLEQVLIDLSNTVQLDNSPRWLPLKEQSEGDHHRRSHSGQGRHTSSKPSSQHSSPKVTASTHDSQDSPKSSVTKSRSHGIFPDPAKGQRSLLTLRHQRHSVVGVLTIQRAQSDWLPALPSTVSAKGSRGDGRLVSLRKAVSEERPQSIGVTAASLDSGLSGSAYSLLDEEGETNEVDSAIFQVPRL</sequence>
<protein>
    <recommendedName>
        <fullName evidence="4">C2 domain-containing protein</fullName>
    </recommendedName>
</protein>
<feature type="compositionally biased region" description="Polar residues" evidence="1">
    <location>
        <begin position="84"/>
        <end position="101"/>
    </location>
</feature>
<dbReference type="Proteomes" id="UP001476798">
    <property type="component" value="Unassembled WGS sequence"/>
</dbReference>
<feature type="compositionally biased region" description="Low complexity" evidence="1">
    <location>
        <begin position="65"/>
        <end position="83"/>
    </location>
</feature>
<dbReference type="EMBL" id="JAHRIO010081402">
    <property type="protein sequence ID" value="MEQ2185376.1"/>
    <property type="molecule type" value="Genomic_DNA"/>
</dbReference>
<feature type="non-terminal residue" evidence="2">
    <location>
        <position position="1"/>
    </location>
</feature>
<gene>
    <name evidence="2" type="ORF">GOODEAATRI_017574</name>
</gene>
<comment type="caution">
    <text evidence="2">The sequence shown here is derived from an EMBL/GenBank/DDBJ whole genome shotgun (WGS) entry which is preliminary data.</text>
</comment>
<dbReference type="PANTHER" id="PTHR14113">
    <property type="entry name" value="PICCOLO/BASSOON"/>
    <property type="match status" value="1"/>
</dbReference>
<organism evidence="2 3">
    <name type="scientific">Goodea atripinnis</name>
    <dbReference type="NCBI Taxonomy" id="208336"/>
    <lineage>
        <taxon>Eukaryota</taxon>
        <taxon>Metazoa</taxon>
        <taxon>Chordata</taxon>
        <taxon>Craniata</taxon>
        <taxon>Vertebrata</taxon>
        <taxon>Euteleostomi</taxon>
        <taxon>Actinopterygii</taxon>
        <taxon>Neopterygii</taxon>
        <taxon>Teleostei</taxon>
        <taxon>Neoteleostei</taxon>
        <taxon>Acanthomorphata</taxon>
        <taxon>Ovalentaria</taxon>
        <taxon>Atherinomorphae</taxon>
        <taxon>Cyprinodontiformes</taxon>
        <taxon>Goodeidae</taxon>
        <taxon>Goodea</taxon>
    </lineage>
</organism>
<evidence type="ECO:0000256" key="1">
    <source>
        <dbReference type="SAM" id="MobiDB-lite"/>
    </source>
</evidence>
<name>A0ABV0PPQ5_9TELE</name>
<dbReference type="PANTHER" id="PTHR14113:SF11">
    <property type="entry name" value="PROTEIN PICCOLO ISOFORM X1"/>
    <property type="match status" value="1"/>
</dbReference>
<accession>A0ABV0PPQ5</accession>
<evidence type="ECO:0008006" key="4">
    <source>
        <dbReference type="Google" id="ProtNLM"/>
    </source>
</evidence>
<reference evidence="2 3" key="1">
    <citation type="submission" date="2021-06" db="EMBL/GenBank/DDBJ databases">
        <authorList>
            <person name="Palmer J.M."/>
        </authorList>
    </citation>
    <scope>NUCLEOTIDE SEQUENCE [LARGE SCALE GENOMIC DNA]</scope>
    <source>
        <strain evidence="2 3">GA_2019</strain>
        <tissue evidence="2">Muscle</tissue>
    </source>
</reference>
<dbReference type="InterPro" id="IPR052098">
    <property type="entry name" value="Presynaptic_Scaffold_Bsn/Pclo"/>
</dbReference>
<keyword evidence="3" id="KW-1185">Reference proteome</keyword>